<protein>
    <submittedName>
        <fullName evidence="9">Major Facilitator Superfamily protein</fullName>
    </submittedName>
</protein>
<feature type="transmembrane region" description="Helical" evidence="8">
    <location>
        <begin position="181"/>
        <end position="203"/>
    </location>
</feature>
<feature type="transmembrane region" description="Helical" evidence="8">
    <location>
        <begin position="29"/>
        <end position="52"/>
    </location>
</feature>
<keyword evidence="3" id="KW-1003">Cell membrane</keyword>
<dbReference type="Gene3D" id="1.20.1250.20">
    <property type="entry name" value="MFS general substrate transporter like domains"/>
    <property type="match status" value="1"/>
</dbReference>
<name>A0A1H6E985_9ACTN</name>
<sequence>MAEGGGATPEQKPKGLVSRLLPDPGPPRVLALSTALYGTGFGFYSSGTPIYFHRIVGLSVFRVGLGVTLAAVVWMLAAPVAGRLTDRIGAREMAVLTGFLQAPLLLVATKVTSFGGYAAVVVLLGIAERAGAVGKMAYIGQLLDSETRVRLFAYNRSVINIGMTAGVALSGLAIARDTKDAYLLLFYGFAAVSVANSALMLLLPHLRVGPGKSPGGKKSSLRGNSALRDRPFVVVSFLCGLTAVCDTILTLALPLWIVAETDAPRAMAAWLIGLNTILVIVFQVRASEGADTPLGAGRKLRQGSVALALSCAVIGVSALGGSMSLALVLLVVATVLLTVGELLTSSAQWGLQYGLSPRHSQGEYGAVFSIGYTVQSVIGPVVLTALMESVKIAGWLLMCLMFAALAVGAAPAVGWAIATRPEEPDGAQEPTQAGQAGRADGPKDGEQPPGPQEPQAQAPGSTPAPPYGLDPAVDAEGGVGADQR</sequence>
<feature type="transmembrane region" description="Helical" evidence="8">
    <location>
        <begin position="59"/>
        <end position="82"/>
    </location>
</feature>
<dbReference type="SUPFAM" id="SSF103473">
    <property type="entry name" value="MFS general substrate transporter"/>
    <property type="match status" value="1"/>
</dbReference>
<dbReference type="PANTHER" id="PTHR23517">
    <property type="entry name" value="RESISTANCE PROTEIN MDTM, PUTATIVE-RELATED-RELATED"/>
    <property type="match status" value="1"/>
</dbReference>
<dbReference type="Pfam" id="PF07690">
    <property type="entry name" value="MFS_1"/>
    <property type="match status" value="1"/>
</dbReference>
<dbReference type="Proteomes" id="UP000236754">
    <property type="component" value="Unassembled WGS sequence"/>
</dbReference>
<feature type="region of interest" description="Disordered" evidence="7">
    <location>
        <begin position="422"/>
        <end position="484"/>
    </location>
</feature>
<evidence type="ECO:0000256" key="3">
    <source>
        <dbReference type="ARBA" id="ARBA00022475"/>
    </source>
</evidence>
<evidence type="ECO:0000256" key="2">
    <source>
        <dbReference type="ARBA" id="ARBA00022448"/>
    </source>
</evidence>
<evidence type="ECO:0000313" key="10">
    <source>
        <dbReference type="Proteomes" id="UP000236754"/>
    </source>
</evidence>
<dbReference type="InterPro" id="IPR050171">
    <property type="entry name" value="MFS_Transporters"/>
</dbReference>
<keyword evidence="2" id="KW-0813">Transport</keyword>
<proteinExistence type="predicted"/>
<dbReference type="RefSeq" id="WP_103890752.1">
    <property type="nucleotide sequence ID" value="NZ_FNVU01000029.1"/>
</dbReference>
<feature type="transmembrane region" description="Helical" evidence="8">
    <location>
        <begin position="263"/>
        <end position="282"/>
    </location>
</feature>
<feature type="transmembrane region" description="Helical" evidence="8">
    <location>
        <begin position="158"/>
        <end position="175"/>
    </location>
</feature>
<evidence type="ECO:0000256" key="7">
    <source>
        <dbReference type="SAM" id="MobiDB-lite"/>
    </source>
</evidence>
<evidence type="ECO:0000256" key="4">
    <source>
        <dbReference type="ARBA" id="ARBA00022692"/>
    </source>
</evidence>
<feature type="transmembrane region" description="Helical" evidence="8">
    <location>
        <begin position="303"/>
        <end position="319"/>
    </location>
</feature>
<keyword evidence="10" id="KW-1185">Reference proteome</keyword>
<organism evidence="9 10">
    <name type="scientific">Actinacidiphila yanglinensis</name>
    <dbReference type="NCBI Taxonomy" id="310779"/>
    <lineage>
        <taxon>Bacteria</taxon>
        <taxon>Bacillati</taxon>
        <taxon>Actinomycetota</taxon>
        <taxon>Actinomycetes</taxon>
        <taxon>Kitasatosporales</taxon>
        <taxon>Streptomycetaceae</taxon>
        <taxon>Actinacidiphila</taxon>
    </lineage>
</organism>
<dbReference type="GO" id="GO:0005886">
    <property type="term" value="C:plasma membrane"/>
    <property type="evidence" value="ECO:0007669"/>
    <property type="project" value="UniProtKB-SubCell"/>
</dbReference>
<keyword evidence="6 8" id="KW-0472">Membrane</keyword>
<evidence type="ECO:0000256" key="6">
    <source>
        <dbReference type="ARBA" id="ARBA00023136"/>
    </source>
</evidence>
<keyword evidence="4 8" id="KW-0812">Transmembrane</keyword>
<evidence type="ECO:0000256" key="5">
    <source>
        <dbReference type="ARBA" id="ARBA00022989"/>
    </source>
</evidence>
<feature type="transmembrane region" description="Helical" evidence="8">
    <location>
        <begin position="232"/>
        <end position="257"/>
    </location>
</feature>
<evidence type="ECO:0000313" key="9">
    <source>
        <dbReference type="EMBL" id="SEG94252.1"/>
    </source>
</evidence>
<accession>A0A1H6E985</accession>
<gene>
    <name evidence="9" type="ORF">SAMN05216223_12996</name>
</gene>
<evidence type="ECO:0000256" key="1">
    <source>
        <dbReference type="ARBA" id="ARBA00004651"/>
    </source>
</evidence>
<dbReference type="GO" id="GO:0022857">
    <property type="term" value="F:transmembrane transporter activity"/>
    <property type="evidence" value="ECO:0007669"/>
    <property type="project" value="InterPro"/>
</dbReference>
<comment type="subcellular location">
    <subcellularLocation>
        <location evidence="1">Cell membrane</location>
        <topology evidence="1">Multi-pass membrane protein</topology>
    </subcellularLocation>
</comment>
<dbReference type="EMBL" id="FNVU01000029">
    <property type="protein sequence ID" value="SEG94252.1"/>
    <property type="molecule type" value="Genomic_DNA"/>
</dbReference>
<feature type="transmembrane region" description="Helical" evidence="8">
    <location>
        <begin position="364"/>
        <end position="386"/>
    </location>
</feature>
<feature type="transmembrane region" description="Helical" evidence="8">
    <location>
        <begin position="392"/>
        <end position="418"/>
    </location>
</feature>
<dbReference type="OrthoDB" id="6803299at2"/>
<evidence type="ECO:0000256" key="8">
    <source>
        <dbReference type="SAM" id="Phobius"/>
    </source>
</evidence>
<dbReference type="InterPro" id="IPR011701">
    <property type="entry name" value="MFS"/>
</dbReference>
<reference evidence="9 10" key="1">
    <citation type="submission" date="2016-10" db="EMBL/GenBank/DDBJ databases">
        <authorList>
            <person name="de Groot N.N."/>
        </authorList>
    </citation>
    <scope>NUCLEOTIDE SEQUENCE [LARGE SCALE GENOMIC DNA]</scope>
    <source>
        <strain evidence="9 10">CGMCC 4.2023</strain>
    </source>
</reference>
<feature type="transmembrane region" description="Helical" evidence="8">
    <location>
        <begin position="102"/>
        <end position="126"/>
    </location>
</feature>
<dbReference type="AlphaFoldDB" id="A0A1H6E985"/>
<keyword evidence="5 8" id="KW-1133">Transmembrane helix</keyword>
<dbReference type="InterPro" id="IPR036259">
    <property type="entry name" value="MFS_trans_sf"/>
</dbReference>
<dbReference type="PANTHER" id="PTHR23517:SF2">
    <property type="entry name" value="MULTIDRUG RESISTANCE PROTEIN MDTH"/>
    <property type="match status" value="1"/>
</dbReference>